<dbReference type="KEGG" id="eac:EAL2_c15200"/>
<evidence type="ECO:0000313" key="10">
    <source>
        <dbReference type="EMBL" id="AHM56815.1"/>
    </source>
</evidence>
<dbReference type="GO" id="GO:0019281">
    <property type="term" value="P:L-methionine biosynthetic process from homoserine via O-succinyl-L-homoserine and cystathionine"/>
    <property type="evidence" value="ECO:0007669"/>
    <property type="project" value="InterPro"/>
</dbReference>
<evidence type="ECO:0000313" key="11">
    <source>
        <dbReference type="Proteomes" id="UP000019591"/>
    </source>
</evidence>
<comment type="similarity">
    <text evidence="8">Belongs to the MetA family.</text>
</comment>
<evidence type="ECO:0000256" key="4">
    <source>
        <dbReference type="ARBA" id="ARBA00022679"/>
    </source>
</evidence>
<evidence type="ECO:0000256" key="9">
    <source>
        <dbReference type="PIRSR" id="PIRSR000450-1"/>
    </source>
</evidence>
<evidence type="ECO:0000256" key="3">
    <source>
        <dbReference type="ARBA" id="ARBA00022605"/>
    </source>
</evidence>
<keyword evidence="5 8" id="KW-0486">Methionine biosynthesis</keyword>
<feature type="active site" evidence="8">
    <location>
        <position position="237"/>
    </location>
</feature>
<dbReference type="EC" id="2.3.1.31" evidence="8"/>
<dbReference type="FunFam" id="3.40.50.880:FF:000004">
    <property type="entry name" value="Homoserine O-succinyltransferase"/>
    <property type="match status" value="1"/>
</dbReference>
<evidence type="ECO:0000256" key="1">
    <source>
        <dbReference type="ARBA" id="ARBA00004496"/>
    </source>
</evidence>
<keyword evidence="11" id="KW-1185">Reference proteome</keyword>
<dbReference type="GO" id="GO:0005737">
    <property type="term" value="C:cytoplasm"/>
    <property type="evidence" value="ECO:0007669"/>
    <property type="project" value="UniProtKB-SubCell"/>
</dbReference>
<sequence>MPIIIPEGLPAQKILEEENVFVMNEQRAYTQDIRPLRIAVLNLMPTKIQTETQFVRLLSNSPIQVELTLLHPESHESKNTSREHLDAFYHTFDEIKDQRFDGMIITGAPIEHLDYEEVTYWEELKQIMDYSKRNVTSTLHICWGAQAGLYHHYGVPKYPLEKKMFGVFEHVISDGSSRLTRGFDDEFYVPQSRHTEVRREDIENVEGLKILSESPDSGVYIVESRDNKQIFVTGHSEYDPCTLKGEYDRDVAKGLEIEIPRNYFKDNNPSNQPVVRWRSHANLLFSNWLNYYVYQETPYVL</sequence>
<gene>
    <name evidence="10" type="primary">metA</name>
    <name evidence="8" type="synonym">metAA</name>
    <name evidence="10" type="ORF">EAL2_c15200</name>
</gene>
<comment type="pathway">
    <text evidence="8">Amino-acid biosynthesis; L-methionine biosynthesis via de novo pathway; O-acetyl-L-homoserine from L-homoserine: step 1/1.</text>
</comment>
<comment type="caution">
    <text evidence="8">Lacks conserved residue(s) required for the propagation of feature annotation.</text>
</comment>
<dbReference type="SUPFAM" id="SSF52317">
    <property type="entry name" value="Class I glutamine amidotransferase-like"/>
    <property type="match status" value="1"/>
</dbReference>
<dbReference type="PANTHER" id="PTHR20919">
    <property type="entry name" value="HOMOSERINE O-SUCCINYLTRANSFERASE"/>
    <property type="match status" value="1"/>
</dbReference>
<dbReference type="GO" id="GO:0004414">
    <property type="term" value="F:homoserine O-acetyltransferase activity"/>
    <property type="evidence" value="ECO:0007669"/>
    <property type="project" value="UniProtKB-EC"/>
</dbReference>
<dbReference type="NCBIfam" id="TIGR01001">
    <property type="entry name" value="metA"/>
    <property type="match status" value="1"/>
</dbReference>
<dbReference type="PANTHER" id="PTHR20919:SF0">
    <property type="entry name" value="HOMOSERINE O-SUCCINYLTRANSFERASE"/>
    <property type="match status" value="1"/>
</dbReference>
<feature type="active site" description="Acyl-thioester intermediate" evidence="8 9">
    <location>
        <position position="142"/>
    </location>
</feature>
<evidence type="ECO:0000256" key="6">
    <source>
        <dbReference type="ARBA" id="ARBA00023315"/>
    </source>
</evidence>
<dbReference type="HAMAP" id="MF_00295">
    <property type="entry name" value="MetA_acyltransf"/>
    <property type="match status" value="1"/>
</dbReference>
<evidence type="ECO:0000256" key="5">
    <source>
        <dbReference type="ARBA" id="ARBA00023167"/>
    </source>
</evidence>
<dbReference type="PATRIC" id="fig|1286171.3.peg.1471"/>
<proteinExistence type="inferred from homology"/>
<comment type="function">
    <text evidence="8">Transfers an acetyl group from acetyl-CoA to L-homoserine, forming acetyl-L-homoserine.</text>
</comment>
<feature type="site" description="Important for acyl-CoA specificity" evidence="8">
    <location>
        <position position="111"/>
    </location>
</feature>
<feature type="binding site" evidence="8">
    <location>
        <position position="249"/>
    </location>
    <ligand>
        <name>substrate</name>
    </ligand>
</feature>
<protein>
    <recommendedName>
        <fullName evidence="8">Homoserine O-acetyltransferase</fullName>
        <shortName evidence="8">HAT</shortName>
        <ecNumber evidence="8">2.3.1.31</ecNumber>
    </recommendedName>
    <alternativeName>
        <fullName evidence="8">Homoserine transacetylase</fullName>
        <shortName evidence="8">HTA</shortName>
    </alternativeName>
</protein>
<dbReference type="Proteomes" id="UP000019591">
    <property type="component" value="Chromosome"/>
</dbReference>
<dbReference type="Gene3D" id="3.40.50.880">
    <property type="match status" value="1"/>
</dbReference>
<dbReference type="Pfam" id="PF04204">
    <property type="entry name" value="HTS"/>
    <property type="match status" value="1"/>
</dbReference>
<dbReference type="CDD" id="cd03131">
    <property type="entry name" value="GATase1_HTS"/>
    <property type="match status" value="1"/>
</dbReference>
<dbReference type="PIRSF" id="PIRSF000450">
    <property type="entry name" value="H_ser_succinyltr"/>
    <property type="match status" value="1"/>
</dbReference>
<dbReference type="eggNOG" id="COG1897">
    <property type="taxonomic scope" value="Bacteria"/>
</dbReference>
<dbReference type="InterPro" id="IPR033752">
    <property type="entry name" value="MetA_family"/>
</dbReference>
<dbReference type="RefSeq" id="WP_025435796.1">
    <property type="nucleotide sequence ID" value="NZ_CP007452.1"/>
</dbReference>
<organism evidence="10 11">
    <name type="scientific">Peptoclostridium acidaminophilum DSM 3953</name>
    <dbReference type="NCBI Taxonomy" id="1286171"/>
    <lineage>
        <taxon>Bacteria</taxon>
        <taxon>Bacillati</taxon>
        <taxon>Bacillota</taxon>
        <taxon>Clostridia</taxon>
        <taxon>Peptostreptococcales</taxon>
        <taxon>Peptoclostridiaceae</taxon>
        <taxon>Peptoclostridium</taxon>
    </lineage>
</organism>
<dbReference type="GO" id="GO:0008899">
    <property type="term" value="F:homoserine O-succinyltransferase activity"/>
    <property type="evidence" value="ECO:0007669"/>
    <property type="project" value="UniProtKB-UniRule"/>
</dbReference>
<dbReference type="OrthoDB" id="9772423at2"/>
<feature type="site" description="Important for substrate specificity" evidence="8">
    <location>
        <position position="192"/>
    </location>
</feature>
<evidence type="ECO:0000256" key="8">
    <source>
        <dbReference type="HAMAP-Rule" id="MF_00295"/>
    </source>
</evidence>
<dbReference type="HOGENOM" id="CLU_057851_0_1_9"/>
<feature type="active site" description="Proton acceptor" evidence="8">
    <location>
        <position position="235"/>
    </location>
</feature>
<evidence type="ECO:0000256" key="2">
    <source>
        <dbReference type="ARBA" id="ARBA00022490"/>
    </source>
</evidence>
<keyword evidence="3 8" id="KW-0028">Amino-acid biosynthesis</keyword>
<dbReference type="InterPro" id="IPR005697">
    <property type="entry name" value="HST_MetA"/>
</dbReference>
<keyword evidence="6 8" id="KW-0012">Acyltransferase</keyword>
<comment type="subcellular location">
    <subcellularLocation>
        <location evidence="1 8">Cytoplasm</location>
    </subcellularLocation>
</comment>
<comment type="catalytic activity">
    <reaction evidence="7 8">
        <text>L-homoserine + acetyl-CoA = O-acetyl-L-homoserine + CoA</text>
        <dbReference type="Rhea" id="RHEA:13701"/>
        <dbReference type="ChEBI" id="CHEBI:57287"/>
        <dbReference type="ChEBI" id="CHEBI:57288"/>
        <dbReference type="ChEBI" id="CHEBI:57476"/>
        <dbReference type="ChEBI" id="CHEBI:57716"/>
        <dbReference type="EC" id="2.3.1.31"/>
    </reaction>
</comment>
<dbReference type="InterPro" id="IPR029062">
    <property type="entry name" value="Class_I_gatase-like"/>
</dbReference>
<feature type="binding site" evidence="8">
    <location>
        <position position="163"/>
    </location>
    <ligand>
        <name>substrate</name>
    </ligand>
</feature>
<dbReference type="EMBL" id="CP007452">
    <property type="protein sequence ID" value="AHM56815.1"/>
    <property type="molecule type" value="Genomic_DNA"/>
</dbReference>
<dbReference type="STRING" id="1286171.EAL2_c15200"/>
<evidence type="ECO:0000256" key="7">
    <source>
        <dbReference type="ARBA" id="ARBA00049043"/>
    </source>
</evidence>
<keyword evidence="2 8" id="KW-0963">Cytoplasm</keyword>
<name>W8T7E7_PEPAC</name>
<keyword evidence="4 8" id="KW-0808">Transferase</keyword>
<dbReference type="AlphaFoldDB" id="W8T7E7"/>
<feature type="binding site" evidence="8">
    <location>
        <position position="192"/>
    </location>
    <ligand>
        <name>substrate</name>
    </ligand>
</feature>
<reference evidence="10 11" key="1">
    <citation type="journal article" date="2014" name="Genome Announc.">
        <title>Complete Genome Sequence of Amino Acid-Utilizing Eubacterium acidaminophilum al-2 (DSM 3953).</title>
        <authorList>
            <person name="Poehlein A."/>
            <person name="Andreesen J.R."/>
            <person name="Daniel R."/>
        </authorList>
    </citation>
    <scope>NUCLEOTIDE SEQUENCE [LARGE SCALE GENOMIC DNA]</scope>
    <source>
        <strain evidence="10 11">DSM 3953</strain>
    </source>
</reference>
<accession>W8T7E7</accession>
<dbReference type="UniPathway" id="UPA00051">
    <property type="reaction ID" value="UER00074"/>
</dbReference>